<feature type="signal peptide" evidence="1">
    <location>
        <begin position="1"/>
        <end position="24"/>
    </location>
</feature>
<gene>
    <name evidence="2" type="ORF">RR46_02555</name>
</gene>
<proteinExistence type="predicted"/>
<keyword evidence="3" id="KW-1185">Reference proteome</keyword>
<evidence type="ECO:0000256" key="1">
    <source>
        <dbReference type="SAM" id="SignalP"/>
    </source>
</evidence>
<feature type="chain" id="PRO_5008263983" description="Secreted protein" evidence="1">
    <location>
        <begin position="25"/>
        <end position="77"/>
    </location>
</feature>
<organism evidence="2 3">
    <name type="scientific">Papilio xuthus</name>
    <name type="common">Asian swallowtail butterfly</name>
    <dbReference type="NCBI Taxonomy" id="66420"/>
    <lineage>
        <taxon>Eukaryota</taxon>
        <taxon>Metazoa</taxon>
        <taxon>Ecdysozoa</taxon>
        <taxon>Arthropoda</taxon>
        <taxon>Hexapoda</taxon>
        <taxon>Insecta</taxon>
        <taxon>Pterygota</taxon>
        <taxon>Neoptera</taxon>
        <taxon>Endopterygota</taxon>
        <taxon>Lepidoptera</taxon>
        <taxon>Glossata</taxon>
        <taxon>Ditrysia</taxon>
        <taxon>Papilionoidea</taxon>
        <taxon>Papilionidae</taxon>
        <taxon>Papilioninae</taxon>
        <taxon>Papilio</taxon>
    </lineage>
</organism>
<protein>
    <recommendedName>
        <fullName evidence="4">Secreted protein</fullName>
    </recommendedName>
</protein>
<accession>A0A194Q274</accession>
<dbReference type="EMBL" id="KQ459564">
    <property type="protein sequence ID" value="KPI99641.1"/>
    <property type="molecule type" value="Genomic_DNA"/>
</dbReference>
<keyword evidence="1" id="KW-0732">Signal</keyword>
<evidence type="ECO:0000313" key="3">
    <source>
        <dbReference type="Proteomes" id="UP000053268"/>
    </source>
</evidence>
<reference evidence="2 3" key="1">
    <citation type="journal article" date="2015" name="Nat. Commun.">
        <title>Outbred genome sequencing and CRISPR/Cas9 gene editing in butterflies.</title>
        <authorList>
            <person name="Li X."/>
            <person name="Fan D."/>
            <person name="Zhang W."/>
            <person name="Liu G."/>
            <person name="Zhang L."/>
            <person name="Zhao L."/>
            <person name="Fang X."/>
            <person name="Chen L."/>
            <person name="Dong Y."/>
            <person name="Chen Y."/>
            <person name="Ding Y."/>
            <person name="Zhao R."/>
            <person name="Feng M."/>
            <person name="Zhu Y."/>
            <person name="Feng Y."/>
            <person name="Jiang X."/>
            <person name="Zhu D."/>
            <person name="Xiang H."/>
            <person name="Feng X."/>
            <person name="Li S."/>
            <person name="Wang J."/>
            <person name="Zhang G."/>
            <person name="Kronforst M.R."/>
            <person name="Wang W."/>
        </authorList>
    </citation>
    <scope>NUCLEOTIDE SEQUENCE [LARGE SCALE GENOMIC DNA]</scope>
    <source>
        <strain evidence="2">Ya'a_city_454_Px</strain>
        <tissue evidence="2">Whole body</tissue>
    </source>
</reference>
<evidence type="ECO:0008006" key="4">
    <source>
        <dbReference type="Google" id="ProtNLM"/>
    </source>
</evidence>
<name>A0A194Q274_PAPXU</name>
<dbReference type="Proteomes" id="UP000053268">
    <property type="component" value="Unassembled WGS sequence"/>
</dbReference>
<dbReference type="AlphaFoldDB" id="A0A194Q274"/>
<sequence length="77" mass="8664">MHVFASCRRLVVIVLSFFIPSLLCCSAAAGHARARALYVCVCARVCGWFSGRVVPELLPSLLLLLLRWWYVCDGIYM</sequence>
<evidence type="ECO:0000313" key="2">
    <source>
        <dbReference type="EMBL" id="KPI99641.1"/>
    </source>
</evidence>